<gene>
    <name evidence="2" type="ORF">D7V93_14755</name>
</gene>
<keyword evidence="1" id="KW-1133">Transmembrane helix</keyword>
<protein>
    <submittedName>
        <fullName evidence="2">Uncharacterized protein</fullName>
    </submittedName>
</protein>
<organism evidence="2 3">
    <name type="scientific">Corallococcus llansteffanensis</name>
    <dbReference type="NCBI Taxonomy" id="2316731"/>
    <lineage>
        <taxon>Bacteria</taxon>
        <taxon>Pseudomonadati</taxon>
        <taxon>Myxococcota</taxon>
        <taxon>Myxococcia</taxon>
        <taxon>Myxococcales</taxon>
        <taxon>Cystobacterineae</taxon>
        <taxon>Myxococcaceae</taxon>
        <taxon>Corallococcus</taxon>
    </lineage>
</organism>
<evidence type="ECO:0000256" key="1">
    <source>
        <dbReference type="SAM" id="Phobius"/>
    </source>
</evidence>
<keyword evidence="1" id="KW-0812">Transmembrane</keyword>
<dbReference type="EMBL" id="RAWB01000132">
    <property type="protein sequence ID" value="RKH59535.1"/>
    <property type="molecule type" value="Genomic_DNA"/>
</dbReference>
<accession>A0A3A8Q0G7</accession>
<feature type="transmembrane region" description="Helical" evidence="1">
    <location>
        <begin position="21"/>
        <end position="41"/>
    </location>
</feature>
<keyword evidence="1" id="KW-0472">Membrane</keyword>
<reference evidence="3" key="1">
    <citation type="submission" date="2018-09" db="EMBL/GenBank/DDBJ databases">
        <authorList>
            <person name="Livingstone P.G."/>
            <person name="Whitworth D.E."/>
        </authorList>
    </citation>
    <scope>NUCLEOTIDE SEQUENCE [LARGE SCALE GENOMIC DNA]</scope>
    <source>
        <strain evidence="3">CA051B</strain>
    </source>
</reference>
<sequence length="183" mass="20305">MARAPRVSIAFFVRGAAARDIGVVIAFLVRGVAARSIRVVIADFVRRGMTRFIRVVFAAFVRGVVTRFIRVVFAVFARGAVTRALRVAFTVFAREGMARIAFPTIGLRFAGRAVRRAAFAILPSWSSKRASAVRNIATLRRVFIIPSTLRLRSGTRLPGAPRRIRSVRGAYRSIMSRARFTIP</sequence>
<keyword evidence="3" id="KW-1185">Reference proteome</keyword>
<dbReference type="Proteomes" id="UP000272888">
    <property type="component" value="Unassembled WGS sequence"/>
</dbReference>
<evidence type="ECO:0000313" key="2">
    <source>
        <dbReference type="EMBL" id="RKH59535.1"/>
    </source>
</evidence>
<dbReference type="AlphaFoldDB" id="A0A3A8Q0G7"/>
<name>A0A3A8Q0G7_9BACT</name>
<comment type="caution">
    <text evidence="2">The sequence shown here is derived from an EMBL/GenBank/DDBJ whole genome shotgun (WGS) entry which is preliminary data.</text>
</comment>
<evidence type="ECO:0000313" key="3">
    <source>
        <dbReference type="Proteomes" id="UP000272888"/>
    </source>
</evidence>
<proteinExistence type="predicted"/>
<feature type="transmembrane region" description="Helical" evidence="1">
    <location>
        <begin position="53"/>
        <end position="76"/>
    </location>
</feature>